<dbReference type="InterPro" id="IPR033379">
    <property type="entry name" value="Acid_Pase_AS"/>
</dbReference>
<proteinExistence type="inferred from homology"/>
<keyword evidence="8" id="KW-0472">Membrane</keyword>
<comment type="caution">
    <text evidence="10">The sequence shown here is derived from an EMBL/GenBank/DDBJ whole genome shotgun (WGS) entry which is preliminary data.</text>
</comment>
<feature type="chain" id="PRO_5025513367" description="acid phosphatase" evidence="9">
    <location>
        <begin position="21"/>
        <end position="423"/>
    </location>
</feature>
<keyword evidence="6" id="KW-1015">Disulfide bond</keyword>
<dbReference type="Proteomes" id="UP000440578">
    <property type="component" value="Unassembled WGS sequence"/>
</dbReference>
<dbReference type="AlphaFoldDB" id="A0A6A4W5J6"/>
<keyword evidence="5" id="KW-0378">Hydrolase</keyword>
<name>A0A6A4W5J6_AMPAM</name>
<dbReference type="Gene3D" id="3.40.50.1240">
    <property type="entry name" value="Phosphoglycerate mutase-like"/>
    <property type="match status" value="1"/>
</dbReference>
<keyword evidence="8" id="KW-0812">Transmembrane</keyword>
<dbReference type="EC" id="3.1.3.2" evidence="3"/>
<dbReference type="PROSITE" id="PS00616">
    <property type="entry name" value="HIS_ACID_PHOSPHAT_1"/>
    <property type="match status" value="1"/>
</dbReference>
<dbReference type="CDD" id="cd07061">
    <property type="entry name" value="HP_HAP_like"/>
    <property type="match status" value="1"/>
</dbReference>
<comment type="similarity">
    <text evidence="2">Belongs to the histidine acid phosphatase family.</text>
</comment>
<evidence type="ECO:0000313" key="11">
    <source>
        <dbReference type="Proteomes" id="UP000440578"/>
    </source>
</evidence>
<dbReference type="InterPro" id="IPR050645">
    <property type="entry name" value="Histidine_acid_phosphatase"/>
</dbReference>
<feature type="transmembrane region" description="Helical" evidence="8">
    <location>
        <begin position="383"/>
        <end position="406"/>
    </location>
</feature>
<accession>A0A6A4W5J6</accession>
<comment type="catalytic activity">
    <reaction evidence="1">
        <text>a phosphate monoester + H2O = an alcohol + phosphate</text>
        <dbReference type="Rhea" id="RHEA:15017"/>
        <dbReference type="ChEBI" id="CHEBI:15377"/>
        <dbReference type="ChEBI" id="CHEBI:30879"/>
        <dbReference type="ChEBI" id="CHEBI:43474"/>
        <dbReference type="ChEBI" id="CHEBI:67140"/>
        <dbReference type="EC" id="3.1.3.2"/>
    </reaction>
</comment>
<evidence type="ECO:0000256" key="9">
    <source>
        <dbReference type="SAM" id="SignalP"/>
    </source>
</evidence>
<keyword evidence="7" id="KW-0325">Glycoprotein</keyword>
<keyword evidence="11" id="KW-1185">Reference proteome</keyword>
<keyword evidence="4 9" id="KW-0732">Signal</keyword>
<evidence type="ECO:0000256" key="4">
    <source>
        <dbReference type="ARBA" id="ARBA00022729"/>
    </source>
</evidence>
<evidence type="ECO:0000256" key="1">
    <source>
        <dbReference type="ARBA" id="ARBA00000032"/>
    </source>
</evidence>
<evidence type="ECO:0000256" key="5">
    <source>
        <dbReference type="ARBA" id="ARBA00022801"/>
    </source>
</evidence>
<feature type="signal peptide" evidence="9">
    <location>
        <begin position="1"/>
        <end position="20"/>
    </location>
</feature>
<gene>
    <name evidence="10" type="primary">ACP2</name>
    <name evidence="10" type="ORF">FJT64_025313</name>
</gene>
<dbReference type="PANTHER" id="PTHR11567">
    <property type="entry name" value="ACID PHOSPHATASE-RELATED"/>
    <property type="match status" value="1"/>
</dbReference>
<protein>
    <recommendedName>
        <fullName evidence="3">acid phosphatase</fullName>
        <ecNumber evidence="3">3.1.3.2</ecNumber>
    </recommendedName>
</protein>
<evidence type="ECO:0000256" key="7">
    <source>
        <dbReference type="ARBA" id="ARBA00023180"/>
    </source>
</evidence>
<evidence type="ECO:0000313" key="10">
    <source>
        <dbReference type="EMBL" id="KAF0302596.1"/>
    </source>
</evidence>
<dbReference type="InterPro" id="IPR000560">
    <property type="entry name" value="His_Pase_clade-2"/>
</dbReference>
<evidence type="ECO:0000256" key="3">
    <source>
        <dbReference type="ARBA" id="ARBA00012646"/>
    </source>
</evidence>
<organism evidence="10 11">
    <name type="scientific">Amphibalanus amphitrite</name>
    <name type="common">Striped barnacle</name>
    <name type="synonym">Balanus amphitrite</name>
    <dbReference type="NCBI Taxonomy" id="1232801"/>
    <lineage>
        <taxon>Eukaryota</taxon>
        <taxon>Metazoa</taxon>
        <taxon>Ecdysozoa</taxon>
        <taxon>Arthropoda</taxon>
        <taxon>Crustacea</taxon>
        <taxon>Multicrustacea</taxon>
        <taxon>Cirripedia</taxon>
        <taxon>Thoracica</taxon>
        <taxon>Thoracicalcarea</taxon>
        <taxon>Balanomorpha</taxon>
        <taxon>Balanoidea</taxon>
        <taxon>Balanidae</taxon>
        <taxon>Amphibalaninae</taxon>
        <taxon>Amphibalanus</taxon>
    </lineage>
</organism>
<evidence type="ECO:0000256" key="2">
    <source>
        <dbReference type="ARBA" id="ARBA00005375"/>
    </source>
</evidence>
<keyword evidence="8" id="KW-1133">Transmembrane helix</keyword>
<dbReference type="OrthoDB" id="10257284at2759"/>
<dbReference type="Pfam" id="PF00328">
    <property type="entry name" value="His_Phos_2"/>
    <property type="match status" value="1"/>
</dbReference>
<dbReference type="EMBL" id="VIIS01001043">
    <property type="protein sequence ID" value="KAF0302596.1"/>
    <property type="molecule type" value="Genomic_DNA"/>
</dbReference>
<dbReference type="SUPFAM" id="SSF53254">
    <property type="entry name" value="Phosphoglycerate mutase-like"/>
    <property type="match status" value="1"/>
</dbReference>
<dbReference type="InterPro" id="IPR029033">
    <property type="entry name" value="His_PPase_superfam"/>
</dbReference>
<reference evidence="10 11" key="1">
    <citation type="submission" date="2019-07" db="EMBL/GenBank/DDBJ databases">
        <title>Draft genome assembly of a fouling barnacle, Amphibalanus amphitrite (Darwin, 1854): The first reference genome for Thecostraca.</title>
        <authorList>
            <person name="Kim W."/>
        </authorList>
    </citation>
    <scope>NUCLEOTIDE SEQUENCE [LARGE SCALE GENOMIC DNA]</scope>
    <source>
        <strain evidence="10">SNU_AA5</strain>
        <tissue evidence="10">Soma without cirri and trophi</tissue>
    </source>
</reference>
<dbReference type="GO" id="GO:0003993">
    <property type="term" value="F:acid phosphatase activity"/>
    <property type="evidence" value="ECO:0007669"/>
    <property type="project" value="UniProtKB-EC"/>
</dbReference>
<evidence type="ECO:0000256" key="6">
    <source>
        <dbReference type="ARBA" id="ARBA00023157"/>
    </source>
</evidence>
<dbReference type="PANTHER" id="PTHR11567:SF211">
    <property type="entry name" value="PROSTATIC ACID PHOSPHATASE"/>
    <property type="match status" value="1"/>
</dbReference>
<evidence type="ECO:0000256" key="8">
    <source>
        <dbReference type="SAM" id="Phobius"/>
    </source>
</evidence>
<sequence>MRVTLILVCALATAGGGVTAQNATTLQLVQVLYRHGARTPIYSYPNDTNADHWWQGPGQLTNEGKNNQYELGAYLRRRYAGFLSPLYHTNHTQVESSDVDRTLMSAQVNLAALYPPQGRDKWNPDLAWQPIPVHTRPSTDDYKLRFIDACERYRQARKELDSSEYVRKVDRKYAPLYEYLHSVGVMLNDVESLSELYDTLWIDDRHGLAIPEWARRRLPAFNRTVYPELLRPISDLAFQLFSHTAEMRRLGGGVLLADMTEHMAAAAAGSLQPLGRQLFMYSAHDFTVAALLGALDVYNGIAPPLASCVIVELHRDASGAFFVELFYRNDTTVQPYRLRLPNCTDRCPWEAFRNLTAAVRPADAAAECAVSPPPTPAPPSPPALIVAAVLVCGLLLVLLVAALVLYCRRRRDEQFHYSALSTN</sequence>